<accession>A7NMQ2</accession>
<feature type="domain" description="Glycosyl transferase family 1" evidence="1">
    <location>
        <begin position="179"/>
        <end position="328"/>
    </location>
</feature>
<keyword evidence="3" id="KW-1185">Reference proteome</keyword>
<dbReference type="EMBL" id="CP000804">
    <property type="protein sequence ID" value="ABU58823.1"/>
    <property type="molecule type" value="Genomic_DNA"/>
</dbReference>
<gene>
    <name evidence="2" type="ordered locus">Rcas_2752</name>
</gene>
<keyword evidence="2" id="KW-0808">Transferase</keyword>
<sequence>MPQRILICTAQVPFARGGAELLVEGLRDALRERGYVVDVVALPYAWQPHDRLMSSALAWRLLDLERVNGAPVDQIICTKFPSYAARHARKVVWLVHQHRQAYDWYGTPLSDFANTPEDRAIRDQLLRMDRATLGEAQRLFAISQNVAARLKRFVGLEAQPLYPPSRYAGRLRAGPYGDYLLSDARLDAAKRLDLLIHALARTRQPVRCVFIGAGDDRTRLERLAADLNLGARVVFRGFVSDDELIDLYTSARAVYYAPFDEDYGFTAVQALAAARPVITTTDSGGVREFVADGVTGLVAPPEPDAIAAQIDAIFEDAALAARLGAAGPTRVADITWDRVIRALLLQ</sequence>
<name>A7NMQ2_ROSCS</name>
<dbReference type="PANTHER" id="PTHR45947">
    <property type="entry name" value="SULFOQUINOVOSYL TRANSFERASE SQD2"/>
    <property type="match status" value="1"/>
</dbReference>
<protein>
    <submittedName>
        <fullName evidence="2">Glycosyl transferase group 1</fullName>
    </submittedName>
</protein>
<dbReference type="STRING" id="383372.Rcas_2752"/>
<dbReference type="Pfam" id="PF00534">
    <property type="entry name" value="Glycos_transf_1"/>
    <property type="match status" value="1"/>
</dbReference>
<dbReference type="SUPFAM" id="SSF53756">
    <property type="entry name" value="UDP-Glycosyltransferase/glycogen phosphorylase"/>
    <property type="match status" value="1"/>
</dbReference>
<dbReference type="InterPro" id="IPR001296">
    <property type="entry name" value="Glyco_trans_1"/>
</dbReference>
<proteinExistence type="predicted"/>
<dbReference type="InterPro" id="IPR050194">
    <property type="entry name" value="Glycosyltransferase_grp1"/>
</dbReference>
<dbReference type="Gene3D" id="3.40.50.2000">
    <property type="entry name" value="Glycogen Phosphorylase B"/>
    <property type="match status" value="2"/>
</dbReference>
<dbReference type="KEGG" id="rca:Rcas_2752"/>
<evidence type="ECO:0000313" key="3">
    <source>
        <dbReference type="Proteomes" id="UP000000263"/>
    </source>
</evidence>
<dbReference type="RefSeq" id="WP_012121247.1">
    <property type="nucleotide sequence ID" value="NC_009767.1"/>
</dbReference>
<dbReference type="Proteomes" id="UP000000263">
    <property type="component" value="Chromosome"/>
</dbReference>
<evidence type="ECO:0000259" key="1">
    <source>
        <dbReference type="Pfam" id="PF00534"/>
    </source>
</evidence>
<evidence type="ECO:0000313" key="2">
    <source>
        <dbReference type="EMBL" id="ABU58823.1"/>
    </source>
</evidence>
<dbReference type="CDD" id="cd03801">
    <property type="entry name" value="GT4_PimA-like"/>
    <property type="match status" value="1"/>
</dbReference>
<organism evidence="2 3">
    <name type="scientific">Roseiflexus castenholzii (strain DSM 13941 / HLO8)</name>
    <dbReference type="NCBI Taxonomy" id="383372"/>
    <lineage>
        <taxon>Bacteria</taxon>
        <taxon>Bacillati</taxon>
        <taxon>Chloroflexota</taxon>
        <taxon>Chloroflexia</taxon>
        <taxon>Chloroflexales</taxon>
        <taxon>Roseiflexineae</taxon>
        <taxon>Roseiflexaceae</taxon>
        <taxon>Roseiflexus</taxon>
    </lineage>
</organism>
<dbReference type="GO" id="GO:0016757">
    <property type="term" value="F:glycosyltransferase activity"/>
    <property type="evidence" value="ECO:0007669"/>
    <property type="project" value="InterPro"/>
</dbReference>
<dbReference type="AlphaFoldDB" id="A7NMQ2"/>
<dbReference type="OrthoDB" id="9802525at2"/>
<dbReference type="eggNOG" id="COG0438">
    <property type="taxonomic scope" value="Bacteria"/>
</dbReference>
<dbReference type="CAZy" id="GT4">
    <property type="family name" value="Glycosyltransferase Family 4"/>
</dbReference>
<dbReference type="HOGENOM" id="CLU_796569_0_0_0"/>
<reference evidence="2 3" key="1">
    <citation type="submission" date="2007-08" db="EMBL/GenBank/DDBJ databases">
        <title>Complete sequence of Roseiflexus castenholzii DSM 13941.</title>
        <authorList>
            <consortium name="US DOE Joint Genome Institute"/>
            <person name="Copeland A."/>
            <person name="Lucas S."/>
            <person name="Lapidus A."/>
            <person name="Barry K."/>
            <person name="Glavina del Rio T."/>
            <person name="Dalin E."/>
            <person name="Tice H."/>
            <person name="Pitluck S."/>
            <person name="Thompson L.S."/>
            <person name="Brettin T."/>
            <person name="Bruce D."/>
            <person name="Detter J.C."/>
            <person name="Han C."/>
            <person name="Tapia R."/>
            <person name="Schmutz J."/>
            <person name="Larimer F."/>
            <person name="Land M."/>
            <person name="Hauser L."/>
            <person name="Kyrpides N."/>
            <person name="Mikhailova N."/>
            <person name="Bryant D.A."/>
            <person name="Hanada S."/>
            <person name="Tsukatani Y."/>
            <person name="Richardson P."/>
        </authorList>
    </citation>
    <scope>NUCLEOTIDE SEQUENCE [LARGE SCALE GENOMIC DNA]</scope>
    <source>
        <strain evidence="3">DSM 13941 / HLO8</strain>
    </source>
</reference>
<dbReference type="PANTHER" id="PTHR45947:SF3">
    <property type="entry name" value="SULFOQUINOVOSYL TRANSFERASE SQD2"/>
    <property type="match status" value="1"/>
</dbReference>